<comment type="caution">
    <text evidence="10">The sequence shown here is derived from an EMBL/GenBank/DDBJ whole genome shotgun (WGS) entry which is preliminary data.</text>
</comment>
<keyword evidence="3 8" id="KW-0813">Transport</keyword>
<feature type="transmembrane region" description="Helical" evidence="9">
    <location>
        <begin position="398"/>
        <end position="424"/>
    </location>
</feature>
<dbReference type="Pfam" id="PF00860">
    <property type="entry name" value="Xan_ur_permease"/>
    <property type="match status" value="1"/>
</dbReference>
<dbReference type="PIRSF" id="PIRSF005353">
    <property type="entry name" value="PbuG"/>
    <property type="match status" value="1"/>
</dbReference>
<dbReference type="InterPro" id="IPR026033">
    <property type="entry name" value="Azg-like_bact_archaea"/>
</dbReference>
<feature type="transmembrane region" description="Helical" evidence="9">
    <location>
        <begin position="142"/>
        <end position="159"/>
    </location>
</feature>
<comment type="subcellular location">
    <subcellularLocation>
        <location evidence="1 8">Cell membrane</location>
        <topology evidence="1 8">Multi-pass membrane protein</topology>
    </subcellularLocation>
</comment>
<feature type="transmembrane region" description="Helical" evidence="9">
    <location>
        <begin position="85"/>
        <end position="106"/>
    </location>
</feature>
<feature type="transmembrane region" description="Helical" evidence="9">
    <location>
        <begin position="359"/>
        <end position="377"/>
    </location>
</feature>
<dbReference type="AlphaFoldDB" id="A0A146GE14"/>
<organism evidence="10 11">
    <name type="scientific">Terrimicrobium sacchariphilum</name>
    <dbReference type="NCBI Taxonomy" id="690879"/>
    <lineage>
        <taxon>Bacteria</taxon>
        <taxon>Pseudomonadati</taxon>
        <taxon>Verrucomicrobiota</taxon>
        <taxon>Terrimicrobiia</taxon>
        <taxon>Terrimicrobiales</taxon>
        <taxon>Terrimicrobiaceae</taxon>
        <taxon>Terrimicrobium</taxon>
    </lineage>
</organism>
<feature type="transmembrane region" description="Helical" evidence="9">
    <location>
        <begin position="60"/>
        <end position="78"/>
    </location>
</feature>
<dbReference type="InterPro" id="IPR045018">
    <property type="entry name" value="Azg-like"/>
</dbReference>
<evidence type="ECO:0000256" key="2">
    <source>
        <dbReference type="ARBA" id="ARBA00005697"/>
    </source>
</evidence>
<evidence type="ECO:0000256" key="1">
    <source>
        <dbReference type="ARBA" id="ARBA00004651"/>
    </source>
</evidence>
<feature type="transmembrane region" description="Helical" evidence="9">
    <location>
        <begin position="302"/>
        <end position="324"/>
    </location>
</feature>
<evidence type="ECO:0000256" key="6">
    <source>
        <dbReference type="ARBA" id="ARBA00022989"/>
    </source>
</evidence>
<feature type="transmembrane region" description="Helical" evidence="9">
    <location>
        <begin position="112"/>
        <end position="130"/>
    </location>
</feature>
<keyword evidence="11" id="KW-1185">Reference proteome</keyword>
<keyword evidence="6 8" id="KW-1133">Transmembrane helix</keyword>
<protein>
    <submittedName>
        <fullName evidence="10">Putative MFS transporter, AGZA family, xanthine/uracil permease</fullName>
    </submittedName>
</protein>
<evidence type="ECO:0000256" key="8">
    <source>
        <dbReference type="PIRNR" id="PIRNR005353"/>
    </source>
</evidence>
<dbReference type="GO" id="GO:0005345">
    <property type="term" value="F:purine nucleobase transmembrane transporter activity"/>
    <property type="evidence" value="ECO:0007669"/>
    <property type="project" value="TreeGrafter"/>
</dbReference>
<dbReference type="STRING" id="690879.TSACC_23368"/>
<gene>
    <name evidence="10" type="ORF">TSACC_23368</name>
</gene>
<dbReference type="GO" id="GO:0005886">
    <property type="term" value="C:plasma membrane"/>
    <property type="evidence" value="ECO:0007669"/>
    <property type="project" value="UniProtKB-SubCell"/>
</dbReference>
<dbReference type="InterPro" id="IPR006043">
    <property type="entry name" value="NCS2"/>
</dbReference>
<accession>A0A146GE14</accession>
<feature type="transmembrane region" description="Helical" evidence="9">
    <location>
        <begin position="179"/>
        <end position="198"/>
    </location>
</feature>
<keyword evidence="4 8" id="KW-1003">Cell membrane</keyword>
<keyword evidence="7 8" id="KW-0472">Membrane</keyword>
<sequence length="456" mass="47544">MWVGGVKYHRGVFERVFRLKEHGTTVRRELVAGLTTFAAMAYILAVNPGILKAAGMPGDALVTATALGAAMASILMAAMTNFPLAMAPGMGINAFFAYTICVGMGIPWQSALGLVFINGCLFLLLSVTGIRQRILASIPLDLKVAIAAGIGLFIAFIGLKDGGLVVYNEATLVGLGDLSSPSVLLFAGGVLLTCVMIARGVPGAIILSMLLLAVAGLFVPSAQGGMITQWPGKIFSWPASIEPLFLNLNFDFVLTEHIKAIPVILTLLLVDLFDNLGTLIGVTRRAGIMDEKGNVPKLGNALVADSIAAILSSLLGTSTVVSYIESAAGVQAGGRTGLTAITVAGCFLVALFVTPVILMIPAVAVAPALVAVGLVMFQSVTELKLDHFDIAAPAMLTILFMPLSFSINSGIGIGLITLVVLGLFAKPRRFDVVTAVLAVCFLLHFLEPGLRKLTGP</sequence>
<dbReference type="EMBL" id="BDCO01000002">
    <property type="protein sequence ID" value="GAT34934.1"/>
    <property type="molecule type" value="Genomic_DNA"/>
</dbReference>
<evidence type="ECO:0000313" key="11">
    <source>
        <dbReference type="Proteomes" id="UP000076023"/>
    </source>
</evidence>
<proteinExistence type="inferred from homology"/>
<feature type="transmembrane region" description="Helical" evidence="9">
    <location>
        <begin position="430"/>
        <end position="446"/>
    </location>
</feature>
<dbReference type="InParanoid" id="A0A146GE14"/>
<feature type="transmembrane region" description="Helical" evidence="9">
    <location>
        <begin position="261"/>
        <end position="282"/>
    </location>
</feature>
<feature type="transmembrane region" description="Helical" evidence="9">
    <location>
        <begin position="336"/>
        <end position="353"/>
    </location>
</feature>
<keyword evidence="5 8" id="KW-0812">Transmembrane</keyword>
<comment type="similarity">
    <text evidence="2 8">Belongs to the nucleobase:cation symporter-2 (NCS2) (TC 2.A.40) family. Azg-like subfamily.</text>
</comment>
<dbReference type="FunCoup" id="A0A146GE14">
    <property type="interactions" value="444"/>
</dbReference>
<dbReference type="PANTHER" id="PTHR43337:SF1">
    <property type="entry name" value="XANTHINE_URACIL PERMEASE C887.17-RELATED"/>
    <property type="match status" value="1"/>
</dbReference>
<name>A0A146GE14_TERSA</name>
<reference evidence="11" key="1">
    <citation type="journal article" date="2017" name="Genome Announc.">
        <title>Draft Genome Sequence of Terrimicrobium sacchariphilum NM-5T, a Facultative Anaerobic Soil Bacterium of the Class Spartobacteria.</title>
        <authorList>
            <person name="Qiu Y.L."/>
            <person name="Tourlousse D.M."/>
            <person name="Matsuura N."/>
            <person name="Ohashi A."/>
            <person name="Sekiguchi Y."/>
        </authorList>
    </citation>
    <scope>NUCLEOTIDE SEQUENCE [LARGE SCALE GENOMIC DNA]</scope>
    <source>
        <strain evidence="11">NM-5</strain>
    </source>
</reference>
<dbReference type="Proteomes" id="UP000076023">
    <property type="component" value="Unassembled WGS sequence"/>
</dbReference>
<evidence type="ECO:0000313" key="10">
    <source>
        <dbReference type="EMBL" id="GAT34934.1"/>
    </source>
</evidence>
<evidence type="ECO:0000256" key="7">
    <source>
        <dbReference type="ARBA" id="ARBA00023136"/>
    </source>
</evidence>
<feature type="transmembrane region" description="Helical" evidence="9">
    <location>
        <begin position="30"/>
        <end position="54"/>
    </location>
</feature>
<evidence type="ECO:0000256" key="4">
    <source>
        <dbReference type="ARBA" id="ARBA00022475"/>
    </source>
</evidence>
<dbReference type="PANTHER" id="PTHR43337">
    <property type="entry name" value="XANTHINE/URACIL PERMEASE C887.17-RELATED"/>
    <property type="match status" value="1"/>
</dbReference>
<evidence type="ECO:0000256" key="5">
    <source>
        <dbReference type="ARBA" id="ARBA00022692"/>
    </source>
</evidence>
<evidence type="ECO:0000256" key="3">
    <source>
        <dbReference type="ARBA" id="ARBA00022448"/>
    </source>
</evidence>
<feature type="transmembrane region" description="Helical" evidence="9">
    <location>
        <begin position="205"/>
        <end position="222"/>
    </location>
</feature>
<evidence type="ECO:0000256" key="9">
    <source>
        <dbReference type="SAM" id="Phobius"/>
    </source>
</evidence>